<comment type="caution">
    <text evidence="1">The sequence shown here is derived from an EMBL/GenBank/DDBJ whole genome shotgun (WGS) entry which is preliminary data.</text>
</comment>
<protein>
    <submittedName>
        <fullName evidence="1">Uncharacterized protein</fullName>
    </submittedName>
</protein>
<sequence length="422" mass="46742">MDLKTQGAWLIHHANKLQTVNTIAFDNIKTAGKAGILLSALSTSEEFTLNQSKVDALAKEANISKLEQRALLEILQANELIDIGQSGIAILGLTTSTTLEHTSKIFQSQEPDKTEFASILLSERISETPYRREDILTEISDLYKIDSTSLSSFQQNIEQIGLVDVENIDNQNILYFNGNLFKRENTKKIQQVLSSLSQDEQTKLIQFNKLLDEKACIESSQAIAILGDQLYSKLSAIGMFDINVVSNEKGEVGFLTKPSSFSKYSSSDVDDAFDLAKAFVSSLTYGMTKSGSSRGNITMIEALLKALIRGEEVGPVDAIGQDYKVLELKHVVEIKQGSKRSWQGNIRSGWMMKLLKKDVGELALQAIKQGNISEQSLISLPSATINKYKGPEINRVNMRKKQVDRTSKDTNDMIMALRTGGF</sequence>
<proteinExistence type="predicted"/>
<organism evidence="1 2">
    <name type="scientific">Arcobacter cloacae</name>
    <dbReference type="NCBI Taxonomy" id="1054034"/>
    <lineage>
        <taxon>Bacteria</taxon>
        <taxon>Pseudomonadati</taxon>
        <taxon>Campylobacterota</taxon>
        <taxon>Epsilonproteobacteria</taxon>
        <taxon>Campylobacterales</taxon>
        <taxon>Arcobacteraceae</taxon>
        <taxon>Arcobacter</taxon>
    </lineage>
</organism>
<dbReference type="AlphaFoldDB" id="A0A4Q0ZHC1"/>
<dbReference type="EMBL" id="PDJZ01000001">
    <property type="protein sequence ID" value="RXJ85987.1"/>
    <property type="molecule type" value="Genomic_DNA"/>
</dbReference>
<accession>A0A4Q0ZHC1</accession>
<evidence type="ECO:0000313" key="1">
    <source>
        <dbReference type="EMBL" id="RXJ85987.1"/>
    </source>
</evidence>
<gene>
    <name evidence="1" type="ORF">CRU90_01150</name>
</gene>
<dbReference type="Proteomes" id="UP000290870">
    <property type="component" value="Unassembled WGS sequence"/>
</dbReference>
<reference evidence="1 2" key="1">
    <citation type="submission" date="2017-10" db="EMBL/GenBank/DDBJ databases">
        <title>Genomics of the genus Arcobacter.</title>
        <authorList>
            <person name="Perez-Cataluna A."/>
            <person name="Figueras M.J."/>
        </authorList>
    </citation>
    <scope>NUCLEOTIDE SEQUENCE [LARGE SCALE GENOMIC DNA]</scope>
    <source>
        <strain evidence="1 2">F26</strain>
    </source>
</reference>
<name>A0A4Q0ZHC1_9BACT</name>
<evidence type="ECO:0000313" key="2">
    <source>
        <dbReference type="Proteomes" id="UP000290870"/>
    </source>
</evidence>
<dbReference type="OrthoDB" id="2080138at2"/>